<dbReference type="InParanoid" id="K1P2D8"/>
<dbReference type="SMART" id="SM00398">
    <property type="entry name" value="HMG"/>
    <property type="match status" value="1"/>
</dbReference>
<keyword evidence="3" id="KW-0539">Nucleus</keyword>
<feature type="compositionally biased region" description="Basic residues" evidence="4">
    <location>
        <begin position="238"/>
        <end position="249"/>
    </location>
</feature>
<dbReference type="GO" id="GO:0005634">
    <property type="term" value="C:nucleus"/>
    <property type="evidence" value="ECO:0007669"/>
    <property type="project" value="UniProtKB-SubCell"/>
</dbReference>
<proteinExistence type="predicted"/>
<sequence>MLDIESPAISSGLPFLSSSVMGDVCGPEATYITNETFHTPSFDDDFDITPLNSLPVSNSVSHALPQVQTSYSQHSYPQFVSHQYHPYSQHHHTPVTSVAPLSTTPIFPPQNFDIPDISLTNNFDPLVNSLTSMAMMTSSIDNGNPNSSFVQSSMAVTAPTMANNAAISVIKMDDKYMEPNQQTSPSHSSNSISPPRESSEDSSDDCLPLAQLMKRQAAAKSIVEEKEPSPPPPTGVTKTRKTPKKKKKKDPNEPQKPVSAYALFFRDTQAAIKGGNPSASFGEVSKIVASMWDSLDPDTKNVYKKKTELAKKEYLKQLAAYRASLVSQLPMDDNNPYGNLMDKNQFVRQAQNSPMHMSPNVSPPQGAWPMTSMTMQNQSPPGLHGMSPQGHSPDSHGMSPQGQGISPLHHGANMSPSMGDMMMGPPSNSPPNMGYSPQHPHVSPQHMVSSPPRPVQQIAPRQPVLGQLMEEANICLDGGDMMQSMCIRNGCTNPTIESPGWDNEYCSNECVVNHCRCLKTAIAARGLLKQDVIVFSRQFNIRDTGKHPGTERSSLADVMVHAMEVSNGHRAITDYKEMLAIVCSGMR</sequence>
<dbReference type="InterPro" id="IPR009071">
    <property type="entry name" value="HMG_box_dom"/>
</dbReference>
<dbReference type="InterPro" id="IPR051365">
    <property type="entry name" value="TOX_HMG-box_domain"/>
</dbReference>
<keyword evidence="2" id="KW-0238">DNA-binding</keyword>
<dbReference type="GO" id="GO:0031490">
    <property type="term" value="F:chromatin DNA binding"/>
    <property type="evidence" value="ECO:0007669"/>
    <property type="project" value="TreeGrafter"/>
</dbReference>
<dbReference type="PROSITE" id="PS50118">
    <property type="entry name" value="HMG_BOX_2"/>
    <property type="match status" value="1"/>
</dbReference>
<dbReference type="PRINTS" id="PR00886">
    <property type="entry name" value="HIGHMOBLTY12"/>
</dbReference>
<dbReference type="InterPro" id="IPR036910">
    <property type="entry name" value="HMG_box_dom_sf"/>
</dbReference>
<dbReference type="Gene3D" id="1.10.30.10">
    <property type="entry name" value="High mobility group box domain"/>
    <property type="match status" value="1"/>
</dbReference>
<dbReference type="FunFam" id="1.10.30.10:FF:000005">
    <property type="entry name" value="TOX high mobility group box family member 3"/>
    <property type="match status" value="1"/>
</dbReference>
<evidence type="ECO:0000256" key="2">
    <source>
        <dbReference type="ARBA" id="ARBA00023125"/>
    </source>
</evidence>
<name>K1P2D8_MAGGI</name>
<dbReference type="Pfam" id="PF00505">
    <property type="entry name" value="HMG_box"/>
    <property type="match status" value="1"/>
</dbReference>
<gene>
    <name evidence="5" type="ORF">CGI_10017717</name>
</gene>
<dbReference type="AlphaFoldDB" id="K1P2D8"/>
<dbReference type="GO" id="GO:0006357">
    <property type="term" value="P:regulation of transcription by RNA polymerase II"/>
    <property type="evidence" value="ECO:0007669"/>
    <property type="project" value="TreeGrafter"/>
</dbReference>
<organism evidence="5">
    <name type="scientific">Magallana gigas</name>
    <name type="common">Pacific oyster</name>
    <name type="synonym">Crassostrea gigas</name>
    <dbReference type="NCBI Taxonomy" id="29159"/>
    <lineage>
        <taxon>Eukaryota</taxon>
        <taxon>Metazoa</taxon>
        <taxon>Spiralia</taxon>
        <taxon>Lophotrochozoa</taxon>
        <taxon>Mollusca</taxon>
        <taxon>Bivalvia</taxon>
        <taxon>Autobranchia</taxon>
        <taxon>Pteriomorphia</taxon>
        <taxon>Ostreida</taxon>
        <taxon>Ostreoidea</taxon>
        <taxon>Ostreidae</taxon>
        <taxon>Magallana</taxon>
    </lineage>
</organism>
<feature type="region of interest" description="Disordered" evidence="4">
    <location>
        <begin position="178"/>
        <end position="204"/>
    </location>
</feature>
<dbReference type="PANTHER" id="PTHR45781">
    <property type="entry name" value="AGAP000281-PA"/>
    <property type="match status" value="1"/>
</dbReference>
<evidence type="ECO:0000256" key="3">
    <source>
        <dbReference type="ARBA" id="ARBA00023242"/>
    </source>
</evidence>
<evidence type="ECO:0000256" key="4">
    <source>
        <dbReference type="SAM" id="MobiDB-lite"/>
    </source>
</evidence>
<dbReference type="EMBL" id="JH818965">
    <property type="protein sequence ID" value="EKC17977.1"/>
    <property type="molecule type" value="Genomic_DNA"/>
</dbReference>
<feature type="region of interest" description="Disordered" evidence="4">
    <location>
        <begin position="377"/>
        <end position="415"/>
    </location>
</feature>
<dbReference type="SUPFAM" id="SSF47095">
    <property type="entry name" value="HMG-box"/>
    <property type="match status" value="1"/>
</dbReference>
<evidence type="ECO:0000256" key="1">
    <source>
        <dbReference type="ARBA" id="ARBA00004123"/>
    </source>
</evidence>
<reference evidence="5" key="1">
    <citation type="journal article" date="2012" name="Nature">
        <title>The oyster genome reveals stress adaptation and complexity of shell formation.</title>
        <authorList>
            <person name="Zhang G."/>
            <person name="Fang X."/>
            <person name="Guo X."/>
            <person name="Li L."/>
            <person name="Luo R."/>
            <person name="Xu F."/>
            <person name="Yang P."/>
            <person name="Zhang L."/>
            <person name="Wang X."/>
            <person name="Qi H."/>
            <person name="Xiong Z."/>
            <person name="Que H."/>
            <person name="Xie Y."/>
            <person name="Holland P.W."/>
            <person name="Paps J."/>
            <person name="Zhu Y."/>
            <person name="Wu F."/>
            <person name="Chen Y."/>
            <person name="Wang J."/>
            <person name="Peng C."/>
            <person name="Meng J."/>
            <person name="Yang L."/>
            <person name="Liu J."/>
            <person name="Wen B."/>
            <person name="Zhang N."/>
            <person name="Huang Z."/>
            <person name="Zhu Q."/>
            <person name="Feng Y."/>
            <person name="Mount A."/>
            <person name="Hedgecock D."/>
            <person name="Xu Z."/>
            <person name="Liu Y."/>
            <person name="Domazet-Loso T."/>
            <person name="Du Y."/>
            <person name="Sun X."/>
            <person name="Zhang S."/>
            <person name="Liu B."/>
            <person name="Cheng P."/>
            <person name="Jiang X."/>
            <person name="Li J."/>
            <person name="Fan D."/>
            <person name="Wang W."/>
            <person name="Fu W."/>
            <person name="Wang T."/>
            <person name="Wang B."/>
            <person name="Zhang J."/>
            <person name="Peng Z."/>
            <person name="Li Y."/>
            <person name="Li N."/>
            <person name="Wang J."/>
            <person name="Chen M."/>
            <person name="He Y."/>
            <person name="Tan F."/>
            <person name="Song X."/>
            <person name="Zheng Q."/>
            <person name="Huang R."/>
            <person name="Yang H."/>
            <person name="Du X."/>
            <person name="Chen L."/>
            <person name="Yang M."/>
            <person name="Gaffney P.M."/>
            <person name="Wang S."/>
            <person name="Luo L."/>
            <person name="She Z."/>
            <person name="Ming Y."/>
            <person name="Huang W."/>
            <person name="Zhang S."/>
            <person name="Huang B."/>
            <person name="Zhang Y."/>
            <person name="Qu T."/>
            <person name="Ni P."/>
            <person name="Miao G."/>
            <person name="Wang J."/>
            <person name="Wang Q."/>
            <person name="Steinberg C.E."/>
            <person name="Wang H."/>
            <person name="Li N."/>
            <person name="Qian L."/>
            <person name="Zhang G."/>
            <person name="Li Y."/>
            <person name="Yang H."/>
            <person name="Liu X."/>
            <person name="Wang J."/>
            <person name="Yin Y."/>
            <person name="Wang J."/>
        </authorList>
    </citation>
    <scope>NUCLEOTIDE SEQUENCE [LARGE SCALE GENOMIC DNA]</scope>
    <source>
        <strain evidence="5">05x7-T-G4-1.051#20</strain>
    </source>
</reference>
<feature type="region of interest" description="Disordered" evidence="4">
    <location>
        <begin position="217"/>
        <end position="258"/>
    </location>
</feature>
<dbReference type="HOGENOM" id="CLU_030650_2_0_1"/>
<protein>
    <submittedName>
        <fullName evidence="5">TOX high mobility group box family member 3</fullName>
    </submittedName>
</protein>
<feature type="compositionally biased region" description="Low complexity" evidence="4">
    <location>
        <begin position="184"/>
        <end position="196"/>
    </location>
</feature>
<comment type="subcellular location">
    <subcellularLocation>
        <location evidence="1">Nucleus</location>
    </subcellularLocation>
</comment>
<dbReference type="CDD" id="cd21995">
    <property type="entry name" value="HMG-box_TOX-like"/>
    <property type="match status" value="1"/>
</dbReference>
<accession>K1P2D8</accession>
<evidence type="ECO:0000313" key="5">
    <source>
        <dbReference type="EMBL" id="EKC17977.1"/>
    </source>
</evidence>
<dbReference type="PANTHER" id="PTHR45781:SF1">
    <property type="entry name" value="HMG BOX DOMAIN-CONTAINING PROTEIN"/>
    <property type="match status" value="1"/>
</dbReference>